<dbReference type="Proteomes" id="UP000004947">
    <property type="component" value="Unassembled WGS sequence"/>
</dbReference>
<dbReference type="Pfam" id="PF01182">
    <property type="entry name" value="Glucosamine_iso"/>
    <property type="match status" value="1"/>
</dbReference>
<organism evidence="2 3">
    <name type="scientific">Lentisphaera araneosa HTCC2155</name>
    <dbReference type="NCBI Taxonomy" id="313628"/>
    <lineage>
        <taxon>Bacteria</taxon>
        <taxon>Pseudomonadati</taxon>
        <taxon>Lentisphaerota</taxon>
        <taxon>Lentisphaeria</taxon>
        <taxon>Lentisphaerales</taxon>
        <taxon>Lentisphaeraceae</taxon>
        <taxon>Lentisphaera</taxon>
    </lineage>
</organism>
<dbReference type="PANTHER" id="PTHR11054">
    <property type="entry name" value="6-PHOSPHOGLUCONOLACTONASE"/>
    <property type="match status" value="1"/>
</dbReference>
<comment type="caution">
    <text evidence="2">The sequence shown here is derived from an EMBL/GenBank/DDBJ whole genome shotgun (WGS) entry which is preliminary data.</text>
</comment>
<proteinExistence type="predicted"/>
<reference evidence="2 3" key="1">
    <citation type="journal article" date="2010" name="J. Bacteriol.">
        <title>Genome sequence of Lentisphaera araneosa HTCC2155T, the type species of the order Lentisphaerales in the phylum Lentisphaerae.</title>
        <authorList>
            <person name="Thrash J.C."/>
            <person name="Cho J.C."/>
            <person name="Vergin K.L."/>
            <person name="Morris R.M."/>
            <person name="Giovannoni S.J."/>
        </authorList>
    </citation>
    <scope>NUCLEOTIDE SEQUENCE [LARGE SCALE GENOMIC DNA]</scope>
    <source>
        <strain evidence="2 3">HTCC2155</strain>
    </source>
</reference>
<dbReference type="AlphaFoldDB" id="A6DU17"/>
<dbReference type="PANTHER" id="PTHR11054:SF0">
    <property type="entry name" value="6-PHOSPHOGLUCONOLACTONASE"/>
    <property type="match status" value="1"/>
</dbReference>
<dbReference type="STRING" id="313628.LNTAR_13462"/>
<feature type="domain" description="Glucosamine/galactosamine-6-phosphate isomerase" evidence="1">
    <location>
        <begin position="21"/>
        <end position="207"/>
    </location>
</feature>
<evidence type="ECO:0000313" key="3">
    <source>
        <dbReference type="Proteomes" id="UP000004947"/>
    </source>
</evidence>
<dbReference type="SUPFAM" id="SSF100950">
    <property type="entry name" value="NagB/RpiA/CoA transferase-like"/>
    <property type="match status" value="1"/>
</dbReference>
<evidence type="ECO:0000259" key="1">
    <source>
        <dbReference type="Pfam" id="PF01182"/>
    </source>
</evidence>
<name>A6DU17_9BACT</name>
<dbReference type="Gene3D" id="3.40.50.1360">
    <property type="match status" value="1"/>
</dbReference>
<protein>
    <submittedName>
        <fullName evidence="2">6-phosphogluconolactonase</fullName>
    </submittedName>
</protein>
<dbReference type="InterPro" id="IPR037171">
    <property type="entry name" value="NagB/RpiA_transferase-like"/>
</dbReference>
<dbReference type="RefSeq" id="WP_007281303.1">
    <property type="nucleotide sequence ID" value="NZ_ABCK01000044.1"/>
</dbReference>
<dbReference type="GO" id="GO:0005975">
    <property type="term" value="P:carbohydrate metabolic process"/>
    <property type="evidence" value="ECO:0007669"/>
    <property type="project" value="InterPro"/>
</dbReference>
<sequence length="214" mass="23202">MHKIKKYDSFAALAEELKSSLDGLVVLSGGSTLPPLIQGFSDLGALNGKTTWTWNDERLVDYDDPDSNFGTVRELLGKDDLVPLPFADNAEMAAGYMQSVSEGDLPQAELLLLGFGDDGHIASLFPGSDALETEGEEADWLVRATASYEPKERWSWTMNALTGSKKTVVLFKGALDGAKGKIVKEVLEDPACDYPLARFLRATKGEVLICQVDA</sequence>
<keyword evidence="3" id="KW-1185">Reference proteome</keyword>
<gene>
    <name evidence="2" type="ORF">LNTAR_13462</name>
</gene>
<evidence type="ECO:0000313" key="2">
    <source>
        <dbReference type="EMBL" id="EDM24883.1"/>
    </source>
</evidence>
<dbReference type="InterPro" id="IPR006148">
    <property type="entry name" value="Glc/Gal-6P_isomerase"/>
</dbReference>
<dbReference type="eggNOG" id="COG0363">
    <property type="taxonomic scope" value="Bacteria"/>
</dbReference>
<dbReference type="EMBL" id="ABCK01000044">
    <property type="protein sequence ID" value="EDM24883.1"/>
    <property type="molecule type" value="Genomic_DNA"/>
</dbReference>
<dbReference type="InterPro" id="IPR039104">
    <property type="entry name" value="6PGL"/>
</dbReference>
<accession>A6DU17</accession>
<dbReference type="OrthoDB" id="9810967at2"/>